<dbReference type="GO" id="GO:0004609">
    <property type="term" value="F:phosphatidylserine decarboxylase activity"/>
    <property type="evidence" value="ECO:0007669"/>
    <property type="project" value="UniProtKB-UniRule"/>
</dbReference>
<evidence type="ECO:0000256" key="7">
    <source>
        <dbReference type="ARBA" id="ARBA00023145"/>
    </source>
</evidence>
<dbReference type="OrthoDB" id="9802030at2"/>
<comment type="subunit">
    <text evidence="12">Heterodimer of a large membrane-associated beta subunit and a small pyruvoyl-containing alpha subunit.</text>
</comment>
<dbReference type="GO" id="GO:0006646">
    <property type="term" value="P:phosphatidylethanolamine biosynthetic process"/>
    <property type="evidence" value="ECO:0007669"/>
    <property type="project" value="UniProtKB-UniRule"/>
</dbReference>
<accession>A0A4R1QLK3</accession>
<protein>
    <recommendedName>
        <fullName evidence="12">Phosphatidylserine decarboxylase proenzyme</fullName>
        <ecNumber evidence="12">4.1.1.65</ecNumber>
    </recommendedName>
    <component>
        <recommendedName>
            <fullName evidence="12">Phosphatidylserine decarboxylase alpha chain</fullName>
        </recommendedName>
    </component>
    <component>
        <recommendedName>
            <fullName evidence="12">Phosphatidylserine decarboxylase beta chain</fullName>
        </recommendedName>
    </component>
</protein>
<dbReference type="PANTHER" id="PTHR10067">
    <property type="entry name" value="PHOSPHATIDYLSERINE DECARBOXYLASE"/>
    <property type="match status" value="1"/>
</dbReference>
<comment type="subcellular location">
    <subcellularLocation>
        <location evidence="12">Cell membrane</location>
        <topology evidence="12">Peripheral membrane protein</topology>
    </subcellularLocation>
</comment>
<gene>
    <name evidence="12" type="primary">psd</name>
    <name evidence="13" type="ORF">EDD69_108152</name>
</gene>
<evidence type="ECO:0000256" key="5">
    <source>
        <dbReference type="ARBA" id="ARBA00023098"/>
    </source>
</evidence>
<feature type="chain" id="PRO_5023531900" description="Phosphatidylserine decarboxylase beta chain" evidence="12">
    <location>
        <begin position="1"/>
        <end position="225"/>
    </location>
</feature>
<feature type="site" description="Cleavage (non-hydrolytic); by autocatalysis" evidence="12">
    <location>
        <begin position="225"/>
        <end position="226"/>
    </location>
</feature>
<dbReference type="NCBIfam" id="NF002853">
    <property type="entry name" value="PRK03140.1"/>
    <property type="match status" value="1"/>
</dbReference>
<keyword evidence="6 12" id="KW-0472">Membrane</keyword>
<dbReference type="RefSeq" id="WP_132948690.1">
    <property type="nucleotide sequence ID" value="NZ_BSVG01000001.1"/>
</dbReference>
<comment type="pathway">
    <text evidence="1">Lipid metabolism.</text>
</comment>
<dbReference type="EC" id="4.1.1.65" evidence="12"/>
<comment type="caution">
    <text evidence="13">The sequence shown here is derived from an EMBL/GenBank/DDBJ whole genome shotgun (WGS) entry which is preliminary data.</text>
</comment>
<organism evidence="13 14">
    <name type="scientific">Thermolongibacillus altinsuensis</name>
    <dbReference type="NCBI Taxonomy" id="575256"/>
    <lineage>
        <taxon>Bacteria</taxon>
        <taxon>Bacillati</taxon>
        <taxon>Bacillota</taxon>
        <taxon>Bacilli</taxon>
        <taxon>Bacillales</taxon>
        <taxon>Anoxybacillaceae</taxon>
        <taxon>Thermolongibacillus</taxon>
    </lineage>
</organism>
<keyword evidence="4 12" id="KW-0210">Decarboxylase</keyword>
<proteinExistence type="inferred from homology"/>
<evidence type="ECO:0000256" key="2">
    <source>
        <dbReference type="ARBA" id="ARBA00022475"/>
    </source>
</evidence>
<evidence type="ECO:0000313" key="13">
    <source>
        <dbReference type="EMBL" id="TCL48894.1"/>
    </source>
</evidence>
<feature type="active site" description="Schiff-base intermediate with substrate; via pyruvic acid; for decarboxylase activity" evidence="12">
    <location>
        <position position="226"/>
    </location>
</feature>
<keyword evidence="2 12" id="KW-1003">Cell membrane</keyword>
<dbReference type="Proteomes" id="UP000295658">
    <property type="component" value="Unassembled WGS sequence"/>
</dbReference>
<keyword evidence="3 12" id="KW-0444">Lipid biosynthesis</keyword>
<comment type="similarity">
    <text evidence="12">Belongs to the phosphatidylserine decarboxylase family. PSD-B subfamily. Prokaryotic type I sub-subfamily.</text>
</comment>
<evidence type="ECO:0000256" key="1">
    <source>
        <dbReference type="ARBA" id="ARBA00005189"/>
    </source>
</evidence>
<comment type="function">
    <text evidence="12">Catalyzes the formation of phosphatidylethanolamine (PtdEtn) from phosphatidylserine (PtdSer).</text>
</comment>
<dbReference type="InterPro" id="IPR033177">
    <property type="entry name" value="PSD-B"/>
</dbReference>
<sequence length="265" mass="30483">MLKWLYRFFIELTNHSLTSKWIASFTRSKWSRLFIPSYAKIYKVNQEEMEKSLHEYKTLQQLFIRTLKKGIRPIDDHPDSVISPVDAVVEEIGIITDTKEIMVKGKTYSIREMLGNDEIANKYLNGTFIILYLSPSHYHRIHSPISGQVVNQWSLGNKSYPVNRLGLKYGKAPLSKNYRMITELCADGIYTAIVKVGAMFVNSIELTHKHEQVVKGEEIAYFSFGSTVVLLFESGVFALDEQIVPPLEVKMGQRLGFLQKRKKSQ</sequence>
<name>A0A4R1QLK3_9BACL</name>
<dbReference type="InterPro" id="IPR003817">
    <property type="entry name" value="PS_Dcarbxylase"/>
</dbReference>
<comment type="cofactor">
    <cofactor evidence="12">
        <name>pyruvate</name>
        <dbReference type="ChEBI" id="CHEBI:15361"/>
    </cofactor>
    <text evidence="12">Binds 1 pyruvoyl group covalently per subunit.</text>
</comment>
<evidence type="ECO:0000256" key="4">
    <source>
        <dbReference type="ARBA" id="ARBA00022793"/>
    </source>
</evidence>
<evidence type="ECO:0000256" key="11">
    <source>
        <dbReference type="ARBA" id="ARBA00023317"/>
    </source>
</evidence>
<dbReference type="GO" id="GO:0005886">
    <property type="term" value="C:plasma membrane"/>
    <property type="evidence" value="ECO:0007669"/>
    <property type="project" value="UniProtKB-SubCell"/>
</dbReference>
<comment type="pathway">
    <text evidence="12">Phospholipid metabolism; phosphatidylethanolamine biosynthesis; phosphatidylethanolamine from CDP-diacylglycerol: step 2/2.</text>
</comment>
<dbReference type="AlphaFoldDB" id="A0A4R1QLK3"/>
<keyword evidence="8 12" id="KW-0594">Phospholipid biosynthesis</keyword>
<reference evidence="13 14" key="1">
    <citation type="submission" date="2019-03" db="EMBL/GenBank/DDBJ databases">
        <title>Genomic Encyclopedia of Type Strains, Phase IV (KMG-IV): sequencing the most valuable type-strain genomes for metagenomic binning, comparative biology and taxonomic classification.</title>
        <authorList>
            <person name="Goeker M."/>
        </authorList>
    </citation>
    <scope>NUCLEOTIDE SEQUENCE [LARGE SCALE GENOMIC DNA]</scope>
    <source>
        <strain evidence="13 14">DSM 24979</strain>
    </source>
</reference>
<dbReference type="PANTHER" id="PTHR10067:SF6">
    <property type="entry name" value="PHOSPHATIDYLSERINE DECARBOXYLASE PROENZYME, MITOCHONDRIAL"/>
    <property type="match status" value="1"/>
</dbReference>
<feature type="active site" description="Charge relay system; for autoendoproteolytic cleavage activity" evidence="12">
    <location>
        <position position="226"/>
    </location>
</feature>
<evidence type="ECO:0000256" key="10">
    <source>
        <dbReference type="ARBA" id="ARBA00023264"/>
    </source>
</evidence>
<dbReference type="NCBIfam" id="TIGR00163">
    <property type="entry name" value="PS_decarb"/>
    <property type="match status" value="1"/>
</dbReference>
<evidence type="ECO:0000256" key="9">
    <source>
        <dbReference type="ARBA" id="ARBA00023239"/>
    </source>
</evidence>
<evidence type="ECO:0000256" key="6">
    <source>
        <dbReference type="ARBA" id="ARBA00023136"/>
    </source>
</evidence>
<keyword evidence="7 12" id="KW-0865">Zymogen</keyword>
<keyword evidence="5 12" id="KW-0443">Lipid metabolism</keyword>
<keyword evidence="10 12" id="KW-1208">Phospholipid metabolism</keyword>
<feature type="chain" id="PRO_5023531899" description="Phosphatidylserine decarboxylase alpha chain" evidence="12">
    <location>
        <begin position="226"/>
        <end position="265"/>
    </location>
</feature>
<keyword evidence="11 12" id="KW-0670">Pyruvate</keyword>
<keyword evidence="9 12" id="KW-0456">Lyase</keyword>
<dbReference type="UniPathway" id="UPA00558">
    <property type="reaction ID" value="UER00616"/>
</dbReference>
<comment type="catalytic activity">
    <reaction evidence="12">
        <text>a 1,2-diacyl-sn-glycero-3-phospho-L-serine + H(+) = a 1,2-diacyl-sn-glycero-3-phosphoethanolamine + CO2</text>
        <dbReference type="Rhea" id="RHEA:20828"/>
        <dbReference type="ChEBI" id="CHEBI:15378"/>
        <dbReference type="ChEBI" id="CHEBI:16526"/>
        <dbReference type="ChEBI" id="CHEBI:57262"/>
        <dbReference type="ChEBI" id="CHEBI:64612"/>
        <dbReference type="EC" id="4.1.1.65"/>
    </reaction>
</comment>
<evidence type="ECO:0000313" key="14">
    <source>
        <dbReference type="Proteomes" id="UP000295658"/>
    </source>
</evidence>
<evidence type="ECO:0000256" key="12">
    <source>
        <dbReference type="HAMAP-Rule" id="MF_00662"/>
    </source>
</evidence>
<comment type="PTM">
    <text evidence="12">Is synthesized initially as an inactive proenzyme. Formation of the active enzyme involves a self-maturation process in which the active site pyruvoyl group is generated from an internal serine residue via an autocatalytic post-translational modification. Two non-identical subunits are generated from the proenzyme in this reaction, and the pyruvate is formed at the N-terminus of the alpha chain, which is derived from the carboxyl end of the proenzyme. The autoendoproteolytic cleavage occurs by a canonical serine protease mechanism, in which the side chain hydroxyl group of the serine supplies its oxygen atom to form the C-terminus of the beta chain, while the remainder of the serine residue undergoes an oxidative deamination to produce ammonia and the pyruvoyl prosthetic group on the alpha chain. During this reaction, the Ser that is part of the protease active site of the proenzyme becomes the pyruvoyl prosthetic group, which constitutes an essential element of the active site of the mature decarboxylase.</text>
</comment>
<keyword evidence="14" id="KW-1185">Reference proteome</keyword>
<dbReference type="EMBL" id="SLUL01000008">
    <property type="protein sequence ID" value="TCL48894.1"/>
    <property type="molecule type" value="Genomic_DNA"/>
</dbReference>
<evidence type="ECO:0000256" key="3">
    <source>
        <dbReference type="ARBA" id="ARBA00022516"/>
    </source>
</evidence>
<feature type="active site" description="Charge relay system; for autoendoproteolytic cleavage activity" evidence="12">
    <location>
        <position position="86"/>
    </location>
</feature>
<evidence type="ECO:0000256" key="8">
    <source>
        <dbReference type="ARBA" id="ARBA00023209"/>
    </source>
</evidence>
<dbReference type="InterPro" id="IPR033178">
    <property type="entry name" value="PSD_type1_pro"/>
</dbReference>
<feature type="modified residue" description="Pyruvic acid (Ser); by autocatalysis" evidence="12">
    <location>
        <position position="226"/>
    </location>
</feature>
<dbReference type="HAMAP" id="MF_00662">
    <property type="entry name" value="PS_decarb_PSD_B_type1"/>
    <property type="match status" value="1"/>
</dbReference>
<dbReference type="Pfam" id="PF02666">
    <property type="entry name" value="PS_Dcarbxylase"/>
    <property type="match status" value="1"/>
</dbReference>
<feature type="active site" description="Charge relay system; for autoendoproteolytic cleavage activity" evidence="12">
    <location>
        <position position="142"/>
    </location>
</feature>